<sequence length="152" mass="16750">MGASEWVKKHGELTWFIVLLILVAIFAGWSLSEVANGTSTNYRYGLPLASGVPRPLPNGTLVVNMTAFQWGYTPDVIVAKPGQPVLVILHSRDVVHGFMLKLPDGTVNVDIVPGTFSYVFFYAPHVPGNYTWRCSEYCGIGHSFMYGTLEVI</sequence>
<dbReference type="InterPro" id="IPR053624">
    <property type="entry name" value="Cytochrome_c_oxidase_su2-like"/>
</dbReference>
<dbReference type="InterPro" id="IPR002429">
    <property type="entry name" value="CcO_II-like_C"/>
</dbReference>
<keyword evidence="4" id="KW-0812">Transmembrane</keyword>
<dbReference type="PANTHER" id="PTHR42838">
    <property type="entry name" value="CYTOCHROME C OXIDASE SUBUNIT II"/>
    <property type="match status" value="1"/>
</dbReference>
<reference evidence="6" key="2">
    <citation type="submission" date="2020-09" db="EMBL/GenBank/DDBJ databases">
        <authorList>
            <person name="Sun Q."/>
            <person name="Ohkuma M."/>
        </authorList>
    </citation>
    <scope>NUCLEOTIDE SEQUENCE</scope>
    <source>
        <strain evidence="6">JCM 31740</strain>
    </source>
</reference>
<dbReference type="PROSITE" id="PS50857">
    <property type="entry name" value="COX2_CUA"/>
    <property type="match status" value="1"/>
</dbReference>
<protein>
    <submittedName>
        <fullName evidence="6">Quinol oxidase subunit 2</fullName>
    </submittedName>
</protein>
<dbReference type="InterPro" id="IPR051403">
    <property type="entry name" value="NosZ/Cyto_c_oxidase_sub2"/>
</dbReference>
<evidence type="ECO:0000256" key="1">
    <source>
        <dbReference type="ARBA" id="ARBA00004196"/>
    </source>
</evidence>
<keyword evidence="4" id="KW-1133">Transmembrane helix</keyword>
<feature type="domain" description="Cytochrome oxidase subunit II copper A binding" evidence="5">
    <location>
        <begin position="58"/>
        <end position="152"/>
    </location>
</feature>
<keyword evidence="3" id="KW-0186">Copper</keyword>
<accession>A0A830H6G0</accession>
<keyword evidence="2" id="KW-0479">Metal-binding</keyword>
<gene>
    <name evidence="6" type="ORF">GCM10007116_21500</name>
</gene>
<feature type="transmembrane region" description="Helical" evidence="4">
    <location>
        <begin position="12"/>
        <end position="31"/>
    </location>
</feature>
<evidence type="ECO:0000313" key="6">
    <source>
        <dbReference type="EMBL" id="GGU04581.1"/>
    </source>
</evidence>
<dbReference type="Gene3D" id="2.60.40.420">
    <property type="entry name" value="Cupredoxins - blue copper proteins"/>
    <property type="match status" value="1"/>
</dbReference>
<evidence type="ECO:0000256" key="3">
    <source>
        <dbReference type="ARBA" id="ARBA00023008"/>
    </source>
</evidence>
<keyword evidence="4" id="KW-0472">Membrane</keyword>
<evidence type="ECO:0000256" key="4">
    <source>
        <dbReference type="SAM" id="Phobius"/>
    </source>
</evidence>
<dbReference type="RefSeq" id="WP_188848678.1">
    <property type="nucleotide sequence ID" value="NZ_BMQS01000029.1"/>
</dbReference>
<dbReference type="InterPro" id="IPR008972">
    <property type="entry name" value="Cupredoxin"/>
</dbReference>
<evidence type="ECO:0000256" key="2">
    <source>
        <dbReference type="ARBA" id="ARBA00022723"/>
    </source>
</evidence>
<dbReference type="GO" id="GO:0004129">
    <property type="term" value="F:cytochrome-c oxidase activity"/>
    <property type="evidence" value="ECO:0007669"/>
    <property type="project" value="InterPro"/>
</dbReference>
<proteinExistence type="predicted"/>
<name>A0A830H6G0_9CREN</name>
<dbReference type="InterPro" id="IPR001505">
    <property type="entry name" value="Copper_CuA"/>
</dbReference>
<comment type="caution">
    <text evidence="6">The sequence shown here is derived from an EMBL/GenBank/DDBJ whole genome shotgun (WGS) entry which is preliminary data.</text>
</comment>
<dbReference type="NCBIfam" id="NF041074">
    <property type="entry name" value="quin_ox_SoxA"/>
    <property type="match status" value="1"/>
</dbReference>
<organism evidence="6 7">
    <name type="scientific">Sulfodiicoccus acidiphilus</name>
    <dbReference type="NCBI Taxonomy" id="1670455"/>
    <lineage>
        <taxon>Archaea</taxon>
        <taxon>Thermoproteota</taxon>
        <taxon>Thermoprotei</taxon>
        <taxon>Sulfolobales</taxon>
        <taxon>Sulfolobaceae</taxon>
        <taxon>Sulfodiicoccus</taxon>
    </lineage>
</organism>
<evidence type="ECO:0000313" key="7">
    <source>
        <dbReference type="Proteomes" id="UP000616143"/>
    </source>
</evidence>
<dbReference type="SUPFAM" id="SSF49503">
    <property type="entry name" value="Cupredoxins"/>
    <property type="match status" value="1"/>
</dbReference>
<dbReference type="PANTHER" id="PTHR42838:SF2">
    <property type="entry name" value="NITROUS-OXIDE REDUCTASE"/>
    <property type="match status" value="1"/>
</dbReference>
<dbReference type="OrthoDB" id="27522at2157"/>
<dbReference type="Pfam" id="PF00116">
    <property type="entry name" value="COX2"/>
    <property type="match status" value="1"/>
</dbReference>
<dbReference type="GO" id="GO:0005507">
    <property type="term" value="F:copper ion binding"/>
    <property type="evidence" value="ECO:0007669"/>
    <property type="project" value="InterPro"/>
</dbReference>
<dbReference type="AlphaFoldDB" id="A0A830H6G0"/>
<dbReference type="EMBL" id="BMQS01000029">
    <property type="protein sequence ID" value="GGU04581.1"/>
    <property type="molecule type" value="Genomic_DNA"/>
</dbReference>
<reference evidence="6" key="1">
    <citation type="journal article" date="2014" name="Int. J. Syst. Evol. Microbiol.">
        <title>Complete genome sequence of Corynebacterium casei LMG S-19264T (=DSM 44701T), isolated from a smear-ripened cheese.</title>
        <authorList>
            <consortium name="US DOE Joint Genome Institute (JGI-PGF)"/>
            <person name="Walter F."/>
            <person name="Albersmeier A."/>
            <person name="Kalinowski J."/>
            <person name="Ruckert C."/>
        </authorList>
    </citation>
    <scope>NUCLEOTIDE SEQUENCE</scope>
    <source>
        <strain evidence="6">JCM 31740</strain>
    </source>
</reference>
<dbReference type="PROSITE" id="PS00078">
    <property type="entry name" value="COX2"/>
    <property type="match status" value="1"/>
</dbReference>
<dbReference type="CDD" id="cd13842">
    <property type="entry name" value="CuRO_HCO_II_like"/>
    <property type="match status" value="1"/>
</dbReference>
<evidence type="ECO:0000259" key="5">
    <source>
        <dbReference type="PROSITE" id="PS50857"/>
    </source>
</evidence>
<dbReference type="GO" id="GO:0016020">
    <property type="term" value="C:membrane"/>
    <property type="evidence" value="ECO:0007669"/>
    <property type="project" value="InterPro"/>
</dbReference>
<comment type="subcellular location">
    <subcellularLocation>
        <location evidence="1">Cell envelope</location>
    </subcellularLocation>
</comment>
<dbReference type="Proteomes" id="UP000616143">
    <property type="component" value="Unassembled WGS sequence"/>
</dbReference>